<dbReference type="Gene3D" id="3.40.50.720">
    <property type="entry name" value="NAD(P)-binding Rossmann-like Domain"/>
    <property type="match status" value="1"/>
</dbReference>
<reference evidence="3 4" key="1">
    <citation type="submission" date="2024-02" db="EMBL/GenBank/DDBJ databases">
        <title>First draft genome assembly of two strains of Seiridium cardinale.</title>
        <authorList>
            <person name="Emiliani G."/>
            <person name="Scali E."/>
        </authorList>
    </citation>
    <scope>NUCLEOTIDE SEQUENCE [LARGE SCALE GENOMIC DNA]</scope>
    <source>
        <strain evidence="3 4">BM-138-000479</strain>
    </source>
</reference>
<name>A0ABR2XLJ1_9PEZI</name>
<dbReference type="InterPro" id="IPR013328">
    <property type="entry name" value="6PGD_dom2"/>
</dbReference>
<sequence length="328" mass="35499">MKPTIAVISIGEMGLGIARLLKAHDYRVVSNVSDRSNATKARVTAHAIEAIPSDVELVEEADYVLSIVPPRDALSTAQRIRAAVVASPRISSGGKALSFLDLNAVSPQTARQVANVFRDTTGVCFVDGVISGGVPHEREPTSEDSKGSASWHCPTLLLCGPEHVQDTELVSVLHMEHMSEKIGAATAVKMCFGMTTKGFIALAIQSFTTAYRLGVLDELQEYLGRYKPATLEAAQDGLVRMPHTAYRWYFEMLEMGETASEYGGFDKTLFEGVAECYRIVSEDTILGSELPDARIRGKTVEDVVKLISEGIDANKSKESDHANGDPIP</sequence>
<feature type="domain" description="Phosphogluconate dehydrogenase NAD-binding putative C-terminal" evidence="2">
    <location>
        <begin position="210"/>
        <end position="279"/>
    </location>
</feature>
<dbReference type="InterPro" id="IPR015814">
    <property type="entry name" value="Pgluconate_DH_NAD-bd_C"/>
</dbReference>
<accession>A0ABR2XLJ1</accession>
<dbReference type="SUPFAM" id="SSF48179">
    <property type="entry name" value="6-phosphogluconate dehydrogenase C-terminal domain-like"/>
    <property type="match status" value="1"/>
</dbReference>
<dbReference type="EMBL" id="JARVKM010000041">
    <property type="protein sequence ID" value="KAK9774532.1"/>
    <property type="molecule type" value="Genomic_DNA"/>
</dbReference>
<dbReference type="Proteomes" id="UP001465668">
    <property type="component" value="Unassembled WGS sequence"/>
</dbReference>
<evidence type="ECO:0000313" key="3">
    <source>
        <dbReference type="EMBL" id="KAK9774532.1"/>
    </source>
</evidence>
<evidence type="ECO:0000313" key="4">
    <source>
        <dbReference type="Proteomes" id="UP001465668"/>
    </source>
</evidence>
<dbReference type="SUPFAM" id="SSF51735">
    <property type="entry name" value="NAD(P)-binding Rossmann-fold domains"/>
    <property type="match status" value="1"/>
</dbReference>
<evidence type="ECO:0000259" key="2">
    <source>
        <dbReference type="Pfam" id="PF09130"/>
    </source>
</evidence>
<feature type="domain" description="6-phosphogluconate dehydrogenase NADP-binding" evidence="1">
    <location>
        <begin position="4"/>
        <end position="136"/>
    </location>
</feature>
<dbReference type="Gene3D" id="1.10.1040.10">
    <property type="entry name" value="N-(1-d-carboxylethyl)-l-norvaline Dehydrogenase, domain 2"/>
    <property type="match status" value="1"/>
</dbReference>
<gene>
    <name evidence="3" type="ORF">SCAR479_08880</name>
</gene>
<proteinExistence type="predicted"/>
<dbReference type="Pfam" id="PF09130">
    <property type="entry name" value="DUF1932"/>
    <property type="match status" value="1"/>
</dbReference>
<comment type="caution">
    <text evidence="3">The sequence shown here is derived from an EMBL/GenBank/DDBJ whole genome shotgun (WGS) entry which is preliminary data.</text>
</comment>
<dbReference type="InterPro" id="IPR036291">
    <property type="entry name" value="NAD(P)-bd_dom_sf"/>
</dbReference>
<organism evidence="3 4">
    <name type="scientific">Seiridium cardinale</name>
    <dbReference type="NCBI Taxonomy" id="138064"/>
    <lineage>
        <taxon>Eukaryota</taxon>
        <taxon>Fungi</taxon>
        <taxon>Dikarya</taxon>
        <taxon>Ascomycota</taxon>
        <taxon>Pezizomycotina</taxon>
        <taxon>Sordariomycetes</taxon>
        <taxon>Xylariomycetidae</taxon>
        <taxon>Amphisphaeriales</taxon>
        <taxon>Sporocadaceae</taxon>
        <taxon>Seiridium</taxon>
    </lineage>
</organism>
<dbReference type="InterPro" id="IPR006115">
    <property type="entry name" value="6PGDH_NADP-bd"/>
</dbReference>
<protein>
    <submittedName>
        <fullName evidence="3">Phosphogluconate dehydrogenase NAD-binding putative C-terminal domain-containing protein</fullName>
    </submittedName>
</protein>
<keyword evidence="4" id="KW-1185">Reference proteome</keyword>
<dbReference type="InterPro" id="IPR008927">
    <property type="entry name" value="6-PGluconate_DH-like_C_sf"/>
</dbReference>
<dbReference type="Pfam" id="PF03446">
    <property type="entry name" value="NAD_binding_2"/>
    <property type="match status" value="1"/>
</dbReference>
<evidence type="ECO:0000259" key="1">
    <source>
        <dbReference type="Pfam" id="PF03446"/>
    </source>
</evidence>